<protein>
    <submittedName>
        <fullName evidence="1">Uncharacterized protein</fullName>
    </submittedName>
</protein>
<accession>A0A397GPI9</accession>
<dbReference type="AlphaFoldDB" id="A0A397GPI9"/>
<comment type="caution">
    <text evidence="1">The sequence shown here is derived from an EMBL/GenBank/DDBJ whole genome shotgun (WGS) entry which is preliminary data.</text>
</comment>
<keyword evidence="2" id="KW-1185">Reference proteome</keyword>
<organism evidence="1 2">
    <name type="scientific">Diversispora epigaea</name>
    <dbReference type="NCBI Taxonomy" id="1348612"/>
    <lineage>
        <taxon>Eukaryota</taxon>
        <taxon>Fungi</taxon>
        <taxon>Fungi incertae sedis</taxon>
        <taxon>Mucoromycota</taxon>
        <taxon>Glomeromycotina</taxon>
        <taxon>Glomeromycetes</taxon>
        <taxon>Diversisporales</taxon>
        <taxon>Diversisporaceae</taxon>
        <taxon>Diversispora</taxon>
    </lineage>
</organism>
<dbReference type="Proteomes" id="UP000266861">
    <property type="component" value="Unassembled WGS sequence"/>
</dbReference>
<proteinExistence type="predicted"/>
<sequence length="50" mass="5869">MREEENKTVNKYNMLLMGPTVDIVHPLWECLVSVEIIINNNNIKKEILND</sequence>
<gene>
    <name evidence="1" type="ORF">Glove_476g81</name>
</gene>
<name>A0A397GPI9_9GLOM</name>
<evidence type="ECO:0000313" key="2">
    <source>
        <dbReference type="Proteomes" id="UP000266861"/>
    </source>
</evidence>
<dbReference type="EMBL" id="PQFF01000415">
    <property type="protein sequence ID" value="RHZ51628.1"/>
    <property type="molecule type" value="Genomic_DNA"/>
</dbReference>
<reference evidence="1 2" key="1">
    <citation type="submission" date="2018-08" db="EMBL/GenBank/DDBJ databases">
        <title>Genome and evolution of the arbuscular mycorrhizal fungus Diversispora epigaea (formerly Glomus versiforme) and its bacterial endosymbionts.</title>
        <authorList>
            <person name="Sun X."/>
            <person name="Fei Z."/>
            <person name="Harrison M."/>
        </authorList>
    </citation>
    <scope>NUCLEOTIDE SEQUENCE [LARGE SCALE GENOMIC DNA]</scope>
    <source>
        <strain evidence="1 2">IT104</strain>
    </source>
</reference>
<evidence type="ECO:0000313" key="1">
    <source>
        <dbReference type="EMBL" id="RHZ51628.1"/>
    </source>
</evidence>